<comment type="caution">
    <text evidence="2">The sequence shown here is derived from an EMBL/GenBank/DDBJ whole genome shotgun (WGS) entry which is preliminary data.</text>
</comment>
<evidence type="ECO:0000313" key="2">
    <source>
        <dbReference type="EMBL" id="EPD31563.1"/>
    </source>
</evidence>
<keyword evidence="3" id="KW-1185">Reference proteome</keyword>
<accession>A0A9W5VX34</accession>
<dbReference type="RefSeq" id="WP_016444673.1">
    <property type="nucleotide sequence ID" value="NZ_KE150266.1"/>
</dbReference>
<protein>
    <submittedName>
        <fullName evidence="2">Uncharacterized protein</fullName>
    </submittedName>
</protein>
<evidence type="ECO:0000313" key="3">
    <source>
        <dbReference type="Proteomes" id="UP000014387"/>
    </source>
</evidence>
<evidence type="ECO:0000256" key="1">
    <source>
        <dbReference type="SAM" id="Phobius"/>
    </source>
</evidence>
<sequence>MRQKIDPTRLSNFLFQIAAVIYAISLFTRSALTHLAFAPSLKTFSRPLAATLQFITNELQGLTLLPVVSICIIAGIVMRSLPKFSETPQKEPNQQQG</sequence>
<dbReference type="AlphaFoldDB" id="A0A9W5VX34"/>
<name>A0A9W5VX34_9ACTO</name>
<organism evidence="2 3">
    <name type="scientific">Gleimia europaea ACS-120-V-Col10b</name>
    <dbReference type="NCBI Taxonomy" id="883069"/>
    <lineage>
        <taxon>Bacteria</taxon>
        <taxon>Bacillati</taxon>
        <taxon>Actinomycetota</taxon>
        <taxon>Actinomycetes</taxon>
        <taxon>Actinomycetales</taxon>
        <taxon>Actinomycetaceae</taxon>
        <taxon>Gleimia</taxon>
    </lineage>
</organism>
<feature type="transmembrane region" description="Helical" evidence="1">
    <location>
        <begin position="59"/>
        <end position="78"/>
    </location>
</feature>
<keyword evidence="1" id="KW-1133">Transmembrane helix</keyword>
<reference evidence="2 3" key="1">
    <citation type="submission" date="2013-05" db="EMBL/GenBank/DDBJ databases">
        <title>The Genome Sequence of Actinomyces europaeus ACS-120-V-COL10B.</title>
        <authorList>
            <consortium name="The Broad Institute Genomics Platform"/>
            <person name="Earl A."/>
            <person name="Ward D."/>
            <person name="Feldgarden M."/>
            <person name="Gevers D."/>
            <person name="Saerens B."/>
            <person name="Vaneechoutte M."/>
            <person name="Walker B."/>
            <person name="Young S."/>
            <person name="Zeng Q."/>
            <person name="Gargeya S."/>
            <person name="Fitzgerald M."/>
            <person name="Haas B."/>
            <person name="Abouelleil A."/>
            <person name="Allen A.W."/>
            <person name="Alvarado L."/>
            <person name="Arachchi H.M."/>
            <person name="Berlin A.M."/>
            <person name="Chapman S.B."/>
            <person name="Gainer-Dewar J."/>
            <person name="Goldberg J."/>
            <person name="Griggs A."/>
            <person name="Gujja S."/>
            <person name="Hansen M."/>
            <person name="Howarth C."/>
            <person name="Imamovic A."/>
            <person name="Ireland A."/>
            <person name="Larimer J."/>
            <person name="McCowan C."/>
            <person name="Murphy C."/>
            <person name="Pearson M."/>
            <person name="Poon T.W."/>
            <person name="Priest M."/>
            <person name="Roberts A."/>
            <person name="Saif S."/>
            <person name="Shea T."/>
            <person name="Sisk P."/>
            <person name="Sykes S."/>
            <person name="Wortman J."/>
            <person name="Nusbaum C."/>
            <person name="Birren B."/>
        </authorList>
    </citation>
    <scope>NUCLEOTIDE SEQUENCE [LARGE SCALE GENOMIC DNA]</scope>
    <source>
        <strain evidence="2 3">ACS-120-V-Col10b</strain>
    </source>
</reference>
<keyword evidence="1" id="KW-0812">Transmembrane</keyword>
<dbReference type="OrthoDB" id="9871678at2"/>
<proteinExistence type="predicted"/>
<gene>
    <name evidence="2" type="ORF">HMPREF9238_01339</name>
</gene>
<dbReference type="Proteomes" id="UP000014387">
    <property type="component" value="Unassembled WGS sequence"/>
</dbReference>
<keyword evidence="1" id="KW-0472">Membrane</keyword>
<dbReference type="EMBL" id="AGWN01000001">
    <property type="protein sequence ID" value="EPD31563.1"/>
    <property type="molecule type" value="Genomic_DNA"/>
</dbReference>
<feature type="transmembrane region" description="Helical" evidence="1">
    <location>
        <begin position="12"/>
        <end position="39"/>
    </location>
</feature>